<sequence>MSNLEAHRVKFAAALKSLESEGVNICRHEKTEWGKASSADGQSFTIVFPDINKKFEGSADVKITSPTFKPVTAQVSYTKESELTGYRRFKVHGVNTCIVIVLDNGVVIVIDDNSSIETNTQGSGNWSTAE</sequence>
<protein>
    <submittedName>
        <fullName evidence="1">Uncharacterized protein</fullName>
    </submittedName>
</protein>
<dbReference type="OrthoDB" id="3312189at2759"/>
<dbReference type="HOGENOM" id="CLU_1938386_0_0_1"/>
<dbReference type="RefSeq" id="XP_007863787.1">
    <property type="nucleotide sequence ID" value="XM_007865596.1"/>
</dbReference>
<evidence type="ECO:0000313" key="2">
    <source>
        <dbReference type="Proteomes" id="UP000030669"/>
    </source>
</evidence>
<dbReference type="KEGG" id="gtr:GLOTRDRAFT_127160"/>
<reference evidence="1 2" key="1">
    <citation type="journal article" date="2012" name="Science">
        <title>The Paleozoic origin of enzymatic lignin decomposition reconstructed from 31 fungal genomes.</title>
        <authorList>
            <person name="Floudas D."/>
            <person name="Binder M."/>
            <person name="Riley R."/>
            <person name="Barry K."/>
            <person name="Blanchette R.A."/>
            <person name="Henrissat B."/>
            <person name="Martinez A.T."/>
            <person name="Otillar R."/>
            <person name="Spatafora J.W."/>
            <person name="Yadav J.S."/>
            <person name="Aerts A."/>
            <person name="Benoit I."/>
            <person name="Boyd A."/>
            <person name="Carlson A."/>
            <person name="Copeland A."/>
            <person name="Coutinho P.M."/>
            <person name="de Vries R.P."/>
            <person name="Ferreira P."/>
            <person name="Findley K."/>
            <person name="Foster B."/>
            <person name="Gaskell J."/>
            <person name="Glotzer D."/>
            <person name="Gorecki P."/>
            <person name="Heitman J."/>
            <person name="Hesse C."/>
            <person name="Hori C."/>
            <person name="Igarashi K."/>
            <person name="Jurgens J.A."/>
            <person name="Kallen N."/>
            <person name="Kersten P."/>
            <person name="Kohler A."/>
            <person name="Kuees U."/>
            <person name="Kumar T.K.A."/>
            <person name="Kuo A."/>
            <person name="LaButti K."/>
            <person name="Larrondo L.F."/>
            <person name="Lindquist E."/>
            <person name="Ling A."/>
            <person name="Lombard V."/>
            <person name="Lucas S."/>
            <person name="Lundell T."/>
            <person name="Martin R."/>
            <person name="McLaughlin D.J."/>
            <person name="Morgenstern I."/>
            <person name="Morin E."/>
            <person name="Murat C."/>
            <person name="Nagy L.G."/>
            <person name="Nolan M."/>
            <person name="Ohm R.A."/>
            <person name="Patyshakuliyeva A."/>
            <person name="Rokas A."/>
            <person name="Ruiz-Duenas F.J."/>
            <person name="Sabat G."/>
            <person name="Salamov A."/>
            <person name="Samejima M."/>
            <person name="Schmutz J."/>
            <person name="Slot J.C."/>
            <person name="St John F."/>
            <person name="Stenlid J."/>
            <person name="Sun H."/>
            <person name="Sun S."/>
            <person name="Syed K."/>
            <person name="Tsang A."/>
            <person name="Wiebenga A."/>
            <person name="Young D."/>
            <person name="Pisabarro A."/>
            <person name="Eastwood D.C."/>
            <person name="Martin F."/>
            <person name="Cullen D."/>
            <person name="Grigoriev I.V."/>
            <person name="Hibbett D.S."/>
        </authorList>
    </citation>
    <scope>NUCLEOTIDE SEQUENCE [LARGE SCALE GENOMIC DNA]</scope>
    <source>
        <strain evidence="1 2">ATCC 11539</strain>
    </source>
</reference>
<dbReference type="Proteomes" id="UP000030669">
    <property type="component" value="Unassembled WGS sequence"/>
</dbReference>
<gene>
    <name evidence="1" type="ORF">GLOTRDRAFT_127160</name>
</gene>
<organism evidence="1 2">
    <name type="scientific">Gloeophyllum trabeum (strain ATCC 11539 / FP-39264 / Madison 617)</name>
    <name type="common">Brown rot fungus</name>
    <dbReference type="NCBI Taxonomy" id="670483"/>
    <lineage>
        <taxon>Eukaryota</taxon>
        <taxon>Fungi</taxon>
        <taxon>Dikarya</taxon>
        <taxon>Basidiomycota</taxon>
        <taxon>Agaricomycotina</taxon>
        <taxon>Agaricomycetes</taxon>
        <taxon>Gloeophyllales</taxon>
        <taxon>Gloeophyllaceae</taxon>
        <taxon>Gloeophyllum</taxon>
    </lineage>
</organism>
<dbReference type="GeneID" id="19301490"/>
<keyword evidence="2" id="KW-1185">Reference proteome</keyword>
<dbReference type="EMBL" id="KB469298">
    <property type="protein sequence ID" value="EPQ58670.1"/>
    <property type="molecule type" value="Genomic_DNA"/>
</dbReference>
<accession>S7RV71</accession>
<dbReference type="AlphaFoldDB" id="S7RV71"/>
<name>S7RV71_GLOTA</name>
<evidence type="ECO:0000313" key="1">
    <source>
        <dbReference type="EMBL" id="EPQ58670.1"/>
    </source>
</evidence>
<proteinExistence type="predicted"/>